<protein>
    <submittedName>
        <fullName evidence="1">Uncharacterized protein</fullName>
    </submittedName>
</protein>
<evidence type="ECO:0000313" key="1">
    <source>
        <dbReference type="EMBL" id="CAP79796.1"/>
    </source>
</evidence>
<dbReference type="EMBL" id="AM920427">
    <property type="protein sequence ID" value="CAP79796.1"/>
    <property type="molecule type" value="Genomic_DNA"/>
</dbReference>
<dbReference type="VEuPathDB" id="FungiDB:PCH_Pc12g01690"/>
<keyword evidence="2" id="KW-1185">Reference proteome</keyword>
<name>B6GZ42_PENRW</name>
<gene>
    <name evidence="1" type="ORF">Pc12g01690</name>
    <name evidence="1" type="ORF">PCH_Pc12g01690</name>
</gene>
<sequence length="100" mass="11128">MARDETSVEPTWGVAYYRKLTSLEASRVLFFGLAELTFVRNTQEVIPACGALLAQPRRTCLLHTGTTSKRLHSWDTLFSKFTACSIKVAELTAAKPTYVS</sequence>
<dbReference type="HOGENOM" id="CLU_2306980_0_0_1"/>
<accession>B6GZ42</accession>
<dbReference type="AlphaFoldDB" id="B6GZ42"/>
<dbReference type="Proteomes" id="UP000000724">
    <property type="component" value="Contig Pc00c12"/>
</dbReference>
<evidence type="ECO:0000313" key="2">
    <source>
        <dbReference type="Proteomes" id="UP000000724"/>
    </source>
</evidence>
<organism evidence="1 2">
    <name type="scientific">Penicillium rubens (strain ATCC 28089 / DSM 1075 / NRRL 1951 / Wisconsin 54-1255)</name>
    <name type="common">Penicillium chrysogenum</name>
    <dbReference type="NCBI Taxonomy" id="500485"/>
    <lineage>
        <taxon>Eukaryota</taxon>
        <taxon>Fungi</taxon>
        <taxon>Dikarya</taxon>
        <taxon>Ascomycota</taxon>
        <taxon>Pezizomycotina</taxon>
        <taxon>Eurotiomycetes</taxon>
        <taxon>Eurotiomycetidae</taxon>
        <taxon>Eurotiales</taxon>
        <taxon>Aspergillaceae</taxon>
        <taxon>Penicillium</taxon>
        <taxon>Penicillium chrysogenum species complex</taxon>
    </lineage>
</organism>
<proteinExistence type="predicted"/>
<reference evidence="1 2" key="1">
    <citation type="journal article" date="2008" name="Nat. Biotechnol.">
        <title>Genome sequencing and analysis of the filamentous fungus Penicillium chrysogenum.</title>
        <authorList>
            <person name="van den Berg M.A."/>
            <person name="Albang R."/>
            <person name="Albermann K."/>
            <person name="Badger J.H."/>
            <person name="Daran J.-M."/>
            <person name="Driessen A.J.M."/>
            <person name="Garcia-Estrada C."/>
            <person name="Fedorova N.D."/>
            <person name="Harris D.M."/>
            <person name="Heijne W.H.M."/>
            <person name="Joardar V.S."/>
            <person name="Kiel J.A.K.W."/>
            <person name="Kovalchuk A."/>
            <person name="Martin J.F."/>
            <person name="Nierman W.C."/>
            <person name="Nijland J.G."/>
            <person name="Pronk J.T."/>
            <person name="Roubos J.A."/>
            <person name="van der Klei I.J."/>
            <person name="van Peij N.N.M.E."/>
            <person name="Veenhuis M."/>
            <person name="von Doehren H."/>
            <person name="Wagner C."/>
            <person name="Wortman J.R."/>
            <person name="Bovenberg R.A.L."/>
        </authorList>
    </citation>
    <scope>NUCLEOTIDE SEQUENCE [LARGE SCALE GENOMIC DNA]</scope>
    <source>
        <strain evidence="2">ATCC 28089 / DSM 1075 / NRRL 1951 / Wisconsin 54-1255</strain>
    </source>
</reference>